<name>A0A382BZN9_9ZZZZ</name>
<dbReference type="InterPro" id="IPR055170">
    <property type="entry name" value="GFO_IDH_MocA-like_dom"/>
</dbReference>
<dbReference type="PANTHER" id="PTHR43818:SF11">
    <property type="entry name" value="BCDNA.GH03377"/>
    <property type="match status" value="1"/>
</dbReference>
<feature type="domain" description="GFO/IDH/MocA-like oxidoreductase" evidence="3">
    <location>
        <begin position="137"/>
        <end position="268"/>
    </location>
</feature>
<accession>A0A382BZN9</accession>
<dbReference type="SUPFAM" id="SSF55347">
    <property type="entry name" value="Glyceraldehyde-3-phosphate dehydrogenase-like, C-terminal domain"/>
    <property type="match status" value="1"/>
</dbReference>
<evidence type="ECO:0000313" key="4">
    <source>
        <dbReference type="EMBL" id="SVB19002.1"/>
    </source>
</evidence>
<dbReference type="Pfam" id="PF01408">
    <property type="entry name" value="GFO_IDH_MocA"/>
    <property type="match status" value="1"/>
</dbReference>
<dbReference type="AlphaFoldDB" id="A0A382BZN9"/>
<evidence type="ECO:0000259" key="2">
    <source>
        <dbReference type="Pfam" id="PF01408"/>
    </source>
</evidence>
<feature type="domain" description="Gfo/Idh/MocA-like oxidoreductase N-terminal" evidence="2">
    <location>
        <begin position="6"/>
        <end position="119"/>
    </location>
</feature>
<evidence type="ECO:0000259" key="3">
    <source>
        <dbReference type="Pfam" id="PF22725"/>
    </source>
</evidence>
<reference evidence="4" key="1">
    <citation type="submission" date="2018-05" db="EMBL/GenBank/DDBJ databases">
        <authorList>
            <person name="Lanie J.A."/>
            <person name="Ng W.-L."/>
            <person name="Kazmierczak K.M."/>
            <person name="Andrzejewski T.M."/>
            <person name="Davidsen T.M."/>
            <person name="Wayne K.J."/>
            <person name="Tettelin H."/>
            <person name="Glass J.I."/>
            <person name="Rusch D."/>
            <person name="Podicherti R."/>
            <person name="Tsui H.-C.T."/>
            <person name="Winkler M.E."/>
        </authorList>
    </citation>
    <scope>NUCLEOTIDE SEQUENCE</scope>
</reference>
<proteinExistence type="predicted"/>
<dbReference type="Pfam" id="PF22725">
    <property type="entry name" value="GFO_IDH_MocA_C3"/>
    <property type="match status" value="1"/>
</dbReference>
<dbReference type="Gene3D" id="3.40.50.720">
    <property type="entry name" value="NAD(P)-binding Rossmann-like Domain"/>
    <property type="match status" value="1"/>
</dbReference>
<dbReference type="InterPro" id="IPR050463">
    <property type="entry name" value="Gfo/Idh/MocA_oxidrdct_glycsds"/>
</dbReference>
<dbReference type="GO" id="GO:0000166">
    <property type="term" value="F:nucleotide binding"/>
    <property type="evidence" value="ECO:0007669"/>
    <property type="project" value="InterPro"/>
</dbReference>
<dbReference type="InterPro" id="IPR036291">
    <property type="entry name" value="NAD(P)-bd_dom_sf"/>
</dbReference>
<organism evidence="4">
    <name type="scientific">marine metagenome</name>
    <dbReference type="NCBI Taxonomy" id="408172"/>
    <lineage>
        <taxon>unclassified sequences</taxon>
        <taxon>metagenomes</taxon>
        <taxon>ecological metagenomes</taxon>
    </lineage>
</organism>
<keyword evidence="1" id="KW-0560">Oxidoreductase</keyword>
<gene>
    <name evidence="4" type="ORF">METZ01_LOCUS171856</name>
</gene>
<dbReference type="InterPro" id="IPR000683">
    <property type="entry name" value="Gfo/Idh/MocA-like_OxRdtase_N"/>
</dbReference>
<protein>
    <submittedName>
        <fullName evidence="4">Uncharacterized protein</fullName>
    </submittedName>
</protein>
<evidence type="ECO:0000256" key="1">
    <source>
        <dbReference type="ARBA" id="ARBA00023002"/>
    </source>
</evidence>
<sequence>MSSDTIRVGVVGAGTNTVGKHIPELQAMDGVEVVSVCNRSRESSERVAQQFGIPTAYDYWTELIEAEDSDAIVIGTWPYMHCTLVLASLAAGKHVMTEARMAMNAEEAYIMRSVAQEHPELIAQIVPSPMTLWADKTIQRHIANGYLGDILSVDIHASGDAFIDKDGPMHWRQDYDLSGLNIMGVGIWYEAMLRWVGEAVSVTAQGKTFVKMRHDPSTNHMKVSRVPEHIDIIMDLACGAQGYMKMSAVQGFCGDNDASIYGSEGTLRVSGHKLYGARRGDTVLQEIEIPDTERCGWRVEEEFIGAMRGEEPITHTTFDNGVKYMEFTEAVNRSMAERKTITIPV</sequence>
<dbReference type="SUPFAM" id="SSF51735">
    <property type="entry name" value="NAD(P)-binding Rossmann-fold domains"/>
    <property type="match status" value="1"/>
</dbReference>
<dbReference type="PANTHER" id="PTHR43818">
    <property type="entry name" value="BCDNA.GH03377"/>
    <property type="match status" value="1"/>
</dbReference>
<dbReference type="Gene3D" id="3.30.360.10">
    <property type="entry name" value="Dihydrodipicolinate Reductase, domain 2"/>
    <property type="match status" value="1"/>
</dbReference>
<dbReference type="EMBL" id="UINC01032017">
    <property type="protein sequence ID" value="SVB19002.1"/>
    <property type="molecule type" value="Genomic_DNA"/>
</dbReference>
<dbReference type="GO" id="GO:0016491">
    <property type="term" value="F:oxidoreductase activity"/>
    <property type="evidence" value="ECO:0007669"/>
    <property type="project" value="UniProtKB-KW"/>
</dbReference>